<feature type="transmembrane region" description="Helical" evidence="1">
    <location>
        <begin position="251"/>
        <end position="275"/>
    </location>
</feature>
<feature type="transmembrane region" description="Helical" evidence="1">
    <location>
        <begin position="228"/>
        <end position="245"/>
    </location>
</feature>
<keyword evidence="1" id="KW-1133">Transmembrane helix</keyword>
<evidence type="ECO:0000313" key="3">
    <source>
        <dbReference type="Proteomes" id="UP000006867"/>
    </source>
</evidence>
<dbReference type="RefSeq" id="WP_003328713.1">
    <property type="nucleotide sequence ID" value="NC_014639.1"/>
</dbReference>
<accession>A0ABM5LWR7</accession>
<dbReference type="SUPFAM" id="SSF55961">
    <property type="entry name" value="Bet v1-like"/>
    <property type="match status" value="1"/>
</dbReference>
<keyword evidence="3" id="KW-1185">Reference proteome</keyword>
<sequence length="283" mass="33272">MKQAPIYVEIQIESDVERLWEYTQNPSLHKEWDLRFSDITYLHKKENEPQAFLYETRIGFGLKITGTGESAGSIHKNSSERASSLAFYSGHPLSLIKKGRGYWKYKQIDNRHVTFITEYQYETSYGTFGRYIDRFMFRPLLGWATAWSFDALRLWLEKKKHPKQLIRRTMVYSIISLFFFFCWIFHGINSPFPETINLLKNIQAEWLAGWLEAGIGVLFLLPLRRKSILYSVQMLILALLCFYQSGELFSFFCYIFFFALSSAGYACSLQLPSALNTKRKRKK</sequence>
<keyword evidence="1" id="KW-0812">Transmembrane</keyword>
<protein>
    <recommendedName>
        <fullName evidence="4">Membrane protein YndG</fullName>
    </recommendedName>
</protein>
<keyword evidence="1" id="KW-0472">Membrane</keyword>
<evidence type="ECO:0008006" key="4">
    <source>
        <dbReference type="Google" id="ProtNLM"/>
    </source>
</evidence>
<organism evidence="2 3">
    <name type="scientific">Bacillus atrophaeus (strain 1942)</name>
    <dbReference type="NCBI Taxonomy" id="720555"/>
    <lineage>
        <taxon>Bacteria</taxon>
        <taxon>Bacillati</taxon>
        <taxon>Bacillota</taxon>
        <taxon>Bacilli</taxon>
        <taxon>Bacillales</taxon>
        <taxon>Bacillaceae</taxon>
        <taxon>Bacillus</taxon>
    </lineage>
</organism>
<gene>
    <name evidence="2" type="ordered locus">BATR1942_06905</name>
</gene>
<evidence type="ECO:0000256" key="1">
    <source>
        <dbReference type="SAM" id="Phobius"/>
    </source>
</evidence>
<feature type="transmembrane region" description="Helical" evidence="1">
    <location>
        <begin position="206"/>
        <end position="223"/>
    </location>
</feature>
<name>A0ABM5LWR7_BACA1</name>
<evidence type="ECO:0000313" key="2">
    <source>
        <dbReference type="EMBL" id="ADP32333.1"/>
    </source>
</evidence>
<dbReference type="EMBL" id="CP002207">
    <property type="protein sequence ID" value="ADP32333.1"/>
    <property type="molecule type" value="Genomic_DNA"/>
</dbReference>
<reference evidence="2 3" key="1">
    <citation type="journal article" date="2011" name="Front. Microbiol.">
        <title>Genomic signatures of strain selection and enhancement in Bacillus atrophaeus var. globigii, a historical biowarfare simulant.</title>
        <authorList>
            <person name="Gibbons H.S."/>
            <person name="Broomall S.M."/>
            <person name="McNew L.A."/>
            <person name="Daligault H."/>
            <person name="Chapman C."/>
            <person name="Bruce D."/>
            <person name="Karavis M."/>
            <person name="Krepps M."/>
            <person name="McGregor P.A."/>
            <person name="Hong C."/>
            <person name="Park K.H."/>
            <person name="Akmal A."/>
            <person name="Feldman A."/>
            <person name="Lin J.S."/>
            <person name="Chang W.E."/>
            <person name="Higgs B.W."/>
            <person name="Demirev P."/>
            <person name="Lindquist J."/>
            <person name="Liem A."/>
            <person name="Fochler E."/>
            <person name="Read T.D."/>
            <person name="Tapia R."/>
            <person name="Johnson S."/>
            <person name="Bishop-Lilly K.A."/>
            <person name="Detter C."/>
            <person name="Han C."/>
            <person name="Sozhamannan S."/>
            <person name="Rosenzweig C.N."/>
            <person name="Skowronski E.W."/>
        </authorList>
    </citation>
    <scope>NUCLEOTIDE SEQUENCE [LARGE SCALE GENOMIC DNA]</scope>
    <source>
        <strain evidence="2 3">1942</strain>
    </source>
</reference>
<dbReference type="Proteomes" id="UP000006867">
    <property type="component" value="Chromosome"/>
</dbReference>
<feature type="transmembrane region" description="Helical" evidence="1">
    <location>
        <begin position="169"/>
        <end position="186"/>
    </location>
</feature>
<proteinExistence type="predicted"/>